<evidence type="ECO:0000313" key="1">
    <source>
        <dbReference type="EnsemblMetazoa" id="tetur19g02850.1"/>
    </source>
</evidence>
<accession>T1KSE4</accession>
<dbReference type="Proteomes" id="UP000015104">
    <property type="component" value="Unassembled WGS sequence"/>
</dbReference>
<dbReference type="HOGENOM" id="CLU_2349412_0_0_1"/>
<gene>
    <name evidence="1" type="primary">107366641</name>
</gene>
<name>T1KSE4_TETUR</name>
<protein>
    <submittedName>
        <fullName evidence="1">Uncharacterized protein</fullName>
    </submittedName>
</protein>
<keyword evidence="2" id="KW-1185">Reference proteome</keyword>
<dbReference type="EnsemblMetazoa" id="tetur19g02850.1">
    <property type="protein sequence ID" value="tetur19g02850.1"/>
    <property type="gene ID" value="tetur19g02850"/>
</dbReference>
<evidence type="ECO:0000313" key="2">
    <source>
        <dbReference type="Proteomes" id="UP000015104"/>
    </source>
</evidence>
<proteinExistence type="predicted"/>
<dbReference type="AlphaFoldDB" id="T1KSE4"/>
<dbReference type="KEGG" id="tut:107366641"/>
<reference evidence="2" key="1">
    <citation type="submission" date="2011-08" db="EMBL/GenBank/DDBJ databases">
        <authorList>
            <person name="Rombauts S."/>
        </authorList>
    </citation>
    <scope>NUCLEOTIDE SEQUENCE</scope>
    <source>
        <strain evidence="2">London</strain>
    </source>
</reference>
<organism evidence="1 2">
    <name type="scientific">Tetranychus urticae</name>
    <name type="common">Two-spotted spider mite</name>
    <dbReference type="NCBI Taxonomy" id="32264"/>
    <lineage>
        <taxon>Eukaryota</taxon>
        <taxon>Metazoa</taxon>
        <taxon>Ecdysozoa</taxon>
        <taxon>Arthropoda</taxon>
        <taxon>Chelicerata</taxon>
        <taxon>Arachnida</taxon>
        <taxon>Acari</taxon>
        <taxon>Acariformes</taxon>
        <taxon>Trombidiformes</taxon>
        <taxon>Prostigmata</taxon>
        <taxon>Eleutherengona</taxon>
        <taxon>Raphignathae</taxon>
        <taxon>Tetranychoidea</taxon>
        <taxon>Tetranychidae</taxon>
        <taxon>Tetranychus</taxon>
    </lineage>
</organism>
<reference evidence="1" key="2">
    <citation type="submission" date="2015-06" db="UniProtKB">
        <authorList>
            <consortium name="EnsemblMetazoa"/>
        </authorList>
    </citation>
    <scope>IDENTIFICATION</scope>
</reference>
<dbReference type="EMBL" id="CAEY01000424">
    <property type="status" value="NOT_ANNOTATED_CDS"/>
    <property type="molecule type" value="Genomic_DNA"/>
</dbReference>
<sequence length="103" mass="11854">MSQASDFASALRFLLSSLERQTSKVPIGLLIRYWEWMTETKFPGKEGGLGEVYNVLKGVDGITIYDHFFVTTRSENDGTSTDDIDIRMLRLSINQMEYFGKYR</sequence>